<proteinExistence type="predicted"/>
<reference evidence="1 2" key="1">
    <citation type="journal article" date="2023" name="Science">
        <title>Complex scaffold remodeling in plant triterpene biosynthesis.</title>
        <authorList>
            <person name="De La Pena R."/>
            <person name="Hodgson H."/>
            <person name="Liu J.C."/>
            <person name="Stephenson M.J."/>
            <person name="Martin A.C."/>
            <person name="Owen C."/>
            <person name="Harkess A."/>
            <person name="Leebens-Mack J."/>
            <person name="Jimenez L.E."/>
            <person name="Osbourn A."/>
            <person name="Sattely E.S."/>
        </authorList>
    </citation>
    <scope>NUCLEOTIDE SEQUENCE [LARGE SCALE GENOMIC DNA]</scope>
    <source>
        <strain evidence="2">cv. JPN11</strain>
        <tissue evidence="1">Leaf</tissue>
    </source>
</reference>
<gene>
    <name evidence="1" type="ORF">OWV82_001034</name>
</gene>
<name>A0ACC1YWE2_MELAZ</name>
<evidence type="ECO:0000313" key="2">
    <source>
        <dbReference type="Proteomes" id="UP001164539"/>
    </source>
</evidence>
<dbReference type="EMBL" id="CM051394">
    <property type="protein sequence ID" value="KAJ4728030.1"/>
    <property type="molecule type" value="Genomic_DNA"/>
</dbReference>
<protein>
    <submittedName>
        <fullName evidence="1">Uncharacterized protein</fullName>
    </submittedName>
</protein>
<organism evidence="1 2">
    <name type="scientific">Melia azedarach</name>
    <name type="common">Chinaberry tree</name>
    <dbReference type="NCBI Taxonomy" id="155640"/>
    <lineage>
        <taxon>Eukaryota</taxon>
        <taxon>Viridiplantae</taxon>
        <taxon>Streptophyta</taxon>
        <taxon>Embryophyta</taxon>
        <taxon>Tracheophyta</taxon>
        <taxon>Spermatophyta</taxon>
        <taxon>Magnoliopsida</taxon>
        <taxon>eudicotyledons</taxon>
        <taxon>Gunneridae</taxon>
        <taxon>Pentapetalae</taxon>
        <taxon>rosids</taxon>
        <taxon>malvids</taxon>
        <taxon>Sapindales</taxon>
        <taxon>Meliaceae</taxon>
        <taxon>Melia</taxon>
    </lineage>
</organism>
<dbReference type="Proteomes" id="UP001164539">
    <property type="component" value="Chromosome 1"/>
</dbReference>
<accession>A0ACC1YWE2</accession>
<evidence type="ECO:0000313" key="1">
    <source>
        <dbReference type="EMBL" id="KAJ4728030.1"/>
    </source>
</evidence>
<keyword evidence="2" id="KW-1185">Reference proteome</keyword>
<comment type="caution">
    <text evidence="1">The sequence shown here is derived from an EMBL/GenBank/DDBJ whole genome shotgun (WGS) entry which is preliminary data.</text>
</comment>
<sequence>MGNFFGKKAVHPAVNQECDELRRLINETSSSMRIKVRLSRNQLKELMAKADLSKGNSEFGRLILQEYVEGRSTGRVMAGQGGVVAADNHVWKKSLCTIPE</sequence>